<protein>
    <submittedName>
        <fullName evidence="1">Uncharacterized protein</fullName>
    </submittedName>
</protein>
<organism evidence="1 2">
    <name type="scientific">Streptoalloteichus tenebrarius (strain ATCC 17920 / DSM 40477 / JCM 4838 / CBS 697.72 / NBRC 16177 / NCIMB 11028 / NRRL B-12390 / A12253. 1 / ISP 5477)</name>
    <name type="common">Streptomyces tenebrarius</name>
    <dbReference type="NCBI Taxonomy" id="1933"/>
    <lineage>
        <taxon>Bacteria</taxon>
        <taxon>Bacillati</taxon>
        <taxon>Actinomycetota</taxon>
        <taxon>Actinomycetes</taxon>
        <taxon>Pseudonocardiales</taxon>
        <taxon>Pseudonocardiaceae</taxon>
        <taxon>Streptoalloteichus</taxon>
    </lineage>
</organism>
<keyword evidence="2" id="KW-1185">Reference proteome</keyword>
<gene>
    <name evidence="1" type="ORF">LX15_000221</name>
</gene>
<dbReference type="EMBL" id="JAMTCP010000001">
    <property type="protein sequence ID" value="MCP2256538.1"/>
    <property type="molecule type" value="Genomic_DNA"/>
</dbReference>
<reference evidence="1 2" key="1">
    <citation type="submission" date="2022-06" db="EMBL/GenBank/DDBJ databases">
        <title>Genomic Encyclopedia of Archaeal and Bacterial Type Strains, Phase II (KMG-II): from individual species to whole genera.</title>
        <authorList>
            <person name="Goeker M."/>
        </authorList>
    </citation>
    <scope>NUCLEOTIDE SEQUENCE [LARGE SCALE GENOMIC DNA]</scope>
    <source>
        <strain evidence="1 2">DSM 40477</strain>
    </source>
</reference>
<evidence type="ECO:0000313" key="2">
    <source>
        <dbReference type="Proteomes" id="UP001205311"/>
    </source>
</evidence>
<name>A0ABT1HM00_STRSD</name>
<dbReference type="Proteomes" id="UP001205311">
    <property type="component" value="Unassembled WGS sequence"/>
</dbReference>
<sequence>MTAFLVLSQWWGEVCPVEPFEEIVPCEPETVPLTVCLSLSLVAAEVDEERAEDSAEE</sequence>
<evidence type="ECO:0000313" key="1">
    <source>
        <dbReference type="EMBL" id="MCP2256538.1"/>
    </source>
</evidence>
<comment type="caution">
    <text evidence="1">The sequence shown here is derived from an EMBL/GenBank/DDBJ whole genome shotgun (WGS) entry which is preliminary data.</text>
</comment>
<accession>A0ABT1HM00</accession>
<proteinExistence type="predicted"/>